<keyword evidence="1" id="KW-0732">Signal</keyword>
<evidence type="ECO:0008006" key="4">
    <source>
        <dbReference type="Google" id="ProtNLM"/>
    </source>
</evidence>
<dbReference type="AlphaFoldDB" id="A0A7H0VBF9"/>
<dbReference type="Proteomes" id="UP000516305">
    <property type="component" value="Chromosome"/>
</dbReference>
<gene>
    <name evidence="2" type="ORF">H4K34_11785</name>
</gene>
<sequence>MKKITSLFTLAFLAGLSLNAQNKFSANIEFGLGIPFVELNQNTYPGYKPNLGINAGIGYQFDKASRLRGDIMAGQFNGNNATAYFQANSYEGSLSYEYNLLHIFGPVSNNFKLNARIGIGAGMMNSYLYDITTRRRLAEVPNSAVSGDAFSVQTFILGGANAGIPINKKMDINIGYAHRLLFFQPWVDAYDPNSFDTYGYVTAGVTFYLKSDKDESKIEVDPKKFQALQMKADSSDAFAAQANRNNEKVARLEMSNQEKDMQLEMMRSELDSLKANPVVVSKEVKPGKGERMVVRESGSDQGAGAANADLGPVRYRVVVVSSPTQAGAQRFIDRCKLDKSEMMIAYIEKLDTYRVIYKSSESLDSAKKAAQEARQYYSDAWIAKF</sequence>
<proteinExistence type="predicted"/>
<accession>A0A7H0VBF9</accession>
<name>A0A7H0VBF9_9FLAO</name>
<dbReference type="RefSeq" id="WP_210757594.1">
    <property type="nucleotide sequence ID" value="NZ_CP060139.1"/>
</dbReference>
<keyword evidence="3" id="KW-1185">Reference proteome</keyword>
<evidence type="ECO:0000313" key="3">
    <source>
        <dbReference type="Proteomes" id="UP000516305"/>
    </source>
</evidence>
<evidence type="ECO:0000313" key="2">
    <source>
        <dbReference type="EMBL" id="QNR23057.1"/>
    </source>
</evidence>
<evidence type="ECO:0000256" key="1">
    <source>
        <dbReference type="SAM" id="SignalP"/>
    </source>
</evidence>
<dbReference type="KEGG" id="chyd:H4K34_11785"/>
<feature type="signal peptide" evidence="1">
    <location>
        <begin position="1"/>
        <end position="20"/>
    </location>
</feature>
<protein>
    <recommendedName>
        <fullName evidence="4">SPOR domain-containing protein</fullName>
    </recommendedName>
</protein>
<feature type="chain" id="PRO_5028974108" description="SPOR domain-containing protein" evidence="1">
    <location>
        <begin position="21"/>
        <end position="385"/>
    </location>
</feature>
<dbReference type="EMBL" id="CP060139">
    <property type="protein sequence ID" value="QNR23057.1"/>
    <property type="molecule type" value="Genomic_DNA"/>
</dbReference>
<organism evidence="2 3">
    <name type="scientific">Croceimicrobium hydrocarbonivorans</name>
    <dbReference type="NCBI Taxonomy" id="2761580"/>
    <lineage>
        <taxon>Bacteria</taxon>
        <taxon>Pseudomonadati</taxon>
        <taxon>Bacteroidota</taxon>
        <taxon>Flavobacteriia</taxon>
        <taxon>Flavobacteriales</taxon>
        <taxon>Owenweeksiaceae</taxon>
        <taxon>Croceimicrobium</taxon>
    </lineage>
</organism>
<reference evidence="2 3" key="1">
    <citation type="submission" date="2020-08" db="EMBL/GenBank/DDBJ databases">
        <title>Croceimicrobium hydrocarbonivorans gen. nov., sp. nov., a novel marine bacterium isolated from a bacterial consortium that degrades polyethylene terephthalate.</title>
        <authorList>
            <person name="Liu R."/>
        </authorList>
    </citation>
    <scope>NUCLEOTIDE SEQUENCE [LARGE SCALE GENOMIC DNA]</scope>
    <source>
        <strain evidence="2 3">A20-9</strain>
    </source>
</reference>